<reference evidence="2" key="1">
    <citation type="submission" date="2021-12" db="EMBL/GenBank/DDBJ databases">
        <title>Prjna785345.</title>
        <authorList>
            <person name="Rujirawat T."/>
            <person name="Krajaejun T."/>
        </authorList>
    </citation>
    <scope>NUCLEOTIDE SEQUENCE</scope>
    <source>
        <strain evidence="2">Pi057C3</strain>
    </source>
</reference>
<dbReference type="Proteomes" id="UP001209570">
    <property type="component" value="Unassembled WGS sequence"/>
</dbReference>
<dbReference type="EMBL" id="JAKCXM010002980">
    <property type="protein sequence ID" value="KAJ0389871.1"/>
    <property type="molecule type" value="Genomic_DNA"/>
</dbReference>
<dbReference type="AlphaFoldDB" id="A0AAD5L686"/>
<evidence type="ECO:0000313" key="2">
    <source>
        <dbReference type="EMBL" id="KAJ0389871.1"/>
    </source>
</evidence>
<evidence type="ECO:0000313" key="3">
    <source>
        <dbReference type="Proteomes" id="UP001209570"/>
    </source>
</evidence>
<feature type="compositionally biased region" description="Basic and acidic residues" evidence="1">
    <location>
        <begin position="76"/>
        <end position="86"/>
    </location>
</feature>
<organism evidence="2 3">
    <name type="scientific">Pythium insidiosum</name>
    <name type="common">Pythiosis disease agent</name>
    <dbReference type="NCBI Taxonomy" id="114742"/>
    <lineage>
        <taxon>Eukaryota</taxon>
        <taxon>Sar</taxon>
        <taxon>Stramenopiles</taxon>
        <taxon>Oomycota</taxon>
        <taxon>Peronosporomycetes</taxon>
        <taxon>Pythiales</taxon>
        <taxon>Pythiaceae</taxon>
        <taxon>Pythium</taxon>
    </lineage>
</organism>
<sequence>MGSSRDRRALRWRQWLLLALAAVGGVLYVGSLVGLQQSLVEPATSAADHKTTLLLTREAAPGDDTAPQPEATAARETVDPPRETRRPATSAAPT</sequence>
<gene>
    <name evidence="2" type="ORF">P43SY_010673</name>
</gene>
<name>A0AAD5L686_PYTIN</name>
<comment type="caution">
    <text evidence="2">The sequence shown here is derived from an EMBL/GenBank/DDBJ whole genome shotgun (WGS) entry which is preliminary data.</text>
</comment>
<feature type="region of interest" description="Disordered" evidence="1">
    <location>
        <begin position="58"/>
        <end position="94"/>
    </location>
</feature>
<protein>
    <submittedName>
        <fullName evidence="2">Uncharacterized protein</fullName>
    </submittedName>
</protein>
<keyword evidence="3" id="KW-1185">Reference proteome</keyword>
<evidence type="ECO:0000256" key="1">
    <source>
        <dbReference type="SAM" id="MobiDB-lite"/>
    </source>
</evidence>
<proteinExistence type="predicted"/>
<accession>A0AAD5L686</accession>